<dbReference type="Pfam" id="PF20431">
    <property type="entry name" value="E_motif"/>
    <property type="match status" value="1"/>
</dbReference>
<dbReference type="EMBL" id="JAJJMB010000948">
    <property type="protein sequence ID" value="KAI3960397.1"/>
    <property type="molecule type" value="Genomic_DNA"/>
</dbReference>
<dbReference type="Proteomes" id="UP001202328">
    <property type="component" value="Unassembled WGS sequence"/>
</dbReference>
<keyword evidence="1" id="KW-0677">Repeat</keyword>
<dbReference type="GO" id="GO:0009451">
    <property type="term" value="P:RNA modification"/>
    <property type="evidence" value="ECO:0007669"/>
    <property type="project" value="InterPro"/>
</dbReference>
<name>A0AAD4XZH2_9MAGN</name>
<dbReference type="AlphaFoldDB" id="A0AAD4XZH2"/>
<dbReference type="InterPro" id="IPR046848">
    <property type="entry name" value="E_motif"/>
</dbReference>
<feature type="repeat" description="PPR" evidence="2">
    <location>
        <begin position="85"/>
        <end position="120"/>
    </location>
</feature>
<dbReference type="Gene3D" id="1.25.40.10">
    <property type="entry name" value="Tetratricopeptide repeat domain"/>
    <property type="match status" value="2"/>
</dbReference>
<dbReference type="InterPro" id="IPR046960">
    <property type="entry name" value="PPR_At4g14850-like_plant"/>
</dbReference>
<reference evidence="3" key="1">
    <citation type="submission" date="2022-04" db="EMBL/GenBank/DDBJ databases">
        <title>A functionally conserved STORR gene fusion in Papaver species that diverged 16.8 million years ago.</title>
        <authorList>
            <person name="Catania T."/>
        </authorList>
    </citation>
    <scope>NUCLEOTIDE SEQUENCE</scope>
    <source>
        <strain evidence="3">S-188037</strain>
    </source>
</reference>
<dbReference type="GO" id="GO:0003723">
    <property type="term" value="F:RNA binding"/>
    <property type="evidence" value="ECO:0007669"/>
    <property type="project" value="InterPro"/>
</dbReference>
<evidence type="ECO:0000313" key="4">
    <source>
        <dbReference type="Proteomes" id="UP001202328"/>
    </source>
</evidence>
<proteinExistence type="predicted"/>
<evidence type="ECO:0000256" key="2">
    <source>
        <dbReference type="PROSITE-ProRule" id="PRU00708"/>
    </source>
</evidence>
<dbReference type="Pfam" id="PF13041">
    <property type="entry name" value="PPR_2"/>
    <property type="match status" value="1"/>
</dbReference>
<comment type="caution">
    <text evidence="3">The sequence shown here is derived from an EMBL/GenBank/DDBJ whole genome shotgun (WGS) entry which is preliminary data.</text>
</comment>
<dbReference type="PROSITE" id="PS51375">
    <property type="entry name" value="PPR"/>
    <property type="match status" value="2"/>
</dbReference>
<accession>A0AAD4XZH2</accession>
<evidence type="ECO:0000313" key="3">
    <source>
        <dbReference type="EMBL" id="KAI3960397.1"/>
    </source>
</evidence>
<gene>
    <name evidence="3" type="ORF">MKW98_017121</name>
</gene>
<dbReference type="InterPro" id="IPR011990">
    <property type="entry name" value="TPR-like_helical_dom_sf"/>
</dbReference>
<dbReference type="InterPro" id="IPR002885">
    <property type="entry name" value="PPR_rpt"/>
</dbReference>
<evidence type="ECO:0008006" key="5">
    <source>
        <dbReference type="Google" id="ProtNLM"/>
    </source>
</evidence>
<dbReference type="Pfam" id="PF01535">
    <property type="entry name" value="PPR"/>
    <property type="match status" value="1"/>
</dbReference>
<organism evidence="3 4">
    <name type="scientific">Papaver atlanticum</name>
    <dbReference type="NCBI Taxonomy" id="357466"/>
    <lineage>
        <taxon>Eukaryota</taxon>
        <taxon>Viridiplantae</taxon>
        <taxon>Streptophyta</taxon>
        <taxon>Embryophyta</taxon>
        <taxon>Tracheophyta</taxon>
        <taxon>Spermatophyta</taxon>
        <taxon>Magnoliopsida</taxon>
        <taxon>Ranunculales</taxon>
        <taxon>Papaveraceae</taxon>
        <taxon>Papaveroideae</taxon>
        <taxon>Papaver</taxon>
    </lineage>
</organism>
<feature type="repeat" description="PPR" evidence="2">
    <location>
        <begin position="50"/>
        <end position="84"/>
    </location>
</feature>
<evidence type="ECO:0000256" key="1">
    <source>
        <dbReference type="ARBA" id="ARBA00022737"/>
    </source>
</evidence>
<sequence length="268" mass="29811">MKGKEIHGQVVKSLRFSRDIAIGNAIIDMYAKCGCLSNSRLVFKNMNDLSVVTWTTLISSYGVNGKGEESLILFEEMIAAGFKPNCVTFTAILSSCSHSGLIDQGRRIFNSMGSDFGIKPGIEHFACMVDLLGRFGHLEDALELVKNFPGEAAASVWGALLGACRIHKNMEIGEIAAYRLFELEACNSSNYIALSNIYESVGRWDNVRKLRSRMKELTLVKTPGLSCININDRVFRFFQGDVSLPQMKMAYETLDTMSKIMMLPQGYE</sequence>
<dbReference type="NCBIfam" id="TIGR00756">
    <property type="entry name" value="PPR"/>
    <property type="match status" value="2"/>
</dbReference>
<dbReference type="PANTHER" id="PTHR47926:SF516">
    <property type="entry name" value="SMK1"/>
    <property type="match status" value="1"/>
</dbReference>
<keyword evidence="4" id="KW-1185">Reference proteome</keyword>
<dbReference type="PANTHER" id="PTHR47926">
    <property type="entry name" value="PENTATRICOPEPTIDE REPEAT-CONTAINING PROTEIN"/>
    <property type="match status" value="1"/>
</dbReference>
<dbReference type="FunFam" id="1.25.40.10:FF:000996">
    <property type="entry name" value="Small kernel1"/>
    <property type="match status" value="1"/>
</dbReference>
<protein>
    <recommendedName>
        <fullName evidence="5">Pentatricopeptide repeat-containing protein</fullName>
    </recommendedName>
</protein>